<dbReference type="InterPro" id="IPR013096">
    <property type="entry name" value="Cupin_2"/>
</dbReference>
<dbReference type="PANTHER" id="PTHR36156">
    <property type="entry name" value="SLR2101 PROTEIN"/>
    <property type="match status" value="1"/>
</dbReference>
<protein>
    <submittedName>
        <fullName evidence="2">Cupin domain-containing protein</fullName>
    </submittedName>
</protein>
<evidence type="ECO:0000259" key="1">
    <source>
        <dbReference type="Pfam" id="PF07883"/>
    </source>
</evidence>
<dbReference type="Proteomes" id="UP001499979">
    <property type="component" value="Unassembled WGS sequence"/>
</dbReference>
<evidence type="ECO:0000313" key="3">
    <source>
        <dbReference type="Proteomes" id="UP001499979"/>
    </source>
</evidence>
<name>A0ABP4EVH6_9ACTN</name>
<dbReference type="InterPro" id="IPR047142">
    <property type="entry name" value="OryJ/VirC-like"/>
</dbReference>
<accession>A0ABP4EVH6</accession>
<keyword evidence="3" id="KW-1185">Reference proteome</keyword>
<sequence length="180" mass="19359">MSAATEHNVQLGAGVPPHDGFRRFRRLVTGVDAEGRAVFLEDGETSSIQTVANTPTFVVTNLWQHTEVPVDNDGPVDDGLGGDVALSPPPGGSVFRMVEFPPDTDWKANGVADQVHATPSLDYALVLEGEIWAVLDEEERLMKPGEVLIQRGTRHAWSNRSEQQAVVAFVLIGGTIPAGH</sequence>
<dbReference type="Pfam" id="PF07883">
    <property type="entry name" value="Cupin_2"/>
    <property type="match status" value="1"/>
</dbReference>
<comment type="caution">
    <text evidence="2">The sequence shown here is derived from an EMBL/GenBank/DDBJ whole genome shotgun (WGS) entry which is preliminary data.</text>
</comment>
<dbReference type="SUPFAM" id="SSF51182">
    <property type="entry name" value="RmlC-like cupins"/>
    <property type="match status" value="1"/>
</dbReference>
<feature type="domain" description="Cupin type-2" evidence="1">
    <location>
        <begin position="112"/>
        <end position="169"/>
    </location>
</feature>
<evidence type="ECO:0000313" key="2">
    <source>
        <dbReference type="EMBL" id="GAA1135952.1"/>
    </source>
</evidence>
<dbReference type="PANTHER" id="PTHR36156:SF2">
    <property type="entry name" value="CUPIN TYPE-2 DOMAIN-CONTAINING PROTEIN"/>
    <property type="match status" value="1"/>
</dbReference>
<dbReference type="InterPro" id="IPR011051">
    <property type="entry name" value="RmlC_Cupin_sf"/>
</dbReference>
<dbReference type="CDD" id="cd02231">
    <property type="entry name" value="cupin_BLL6423-like"/>
    <property type="match status" value="1"/>
</dbReference>
<reference evidence="3" key="1">
    <citation type="journal article" date="2019" name="Int. J. Syst. Evol. Microbiol.">
        <title>The Global Catalogue of Microorganisms (GCM) 10K type strain sequencing project: providing services to taxonomists for standard genome sequencing and annotation.</title>
        <authorList>
            <consortium name="The Broad Institute Genomics Platform"/>
            <consortium name="The Broad Institute Genome Sequencing Center for Infectious Disease"/>
            <person name="Wu L."/>
            <person name="Ma J."/>
        </authorList>
    </citation>
    <scope>NUCLEOTIDE SEQUENCE [LARGE SCALE GENOMIC DNA]</scope>
    <source>
        <strain evidence="3">JCM 11813</strain>
    </source>
</reference>
<dbReference type="Gene3D" id="2.60.120.10">
    <property type="entry name" value="Jelly Rolls"/>
    <property type="match status" value="1"/>
</dbReference>
<dbReference type="RefSeq" id="WP_343906884.1">
    <property type="nucleotide sequence ID" value="NZ_BAAAJE010000006.1"/>
</dbReference>
<proteinExistence type="predicted"/>
<dbReference type="InterPro" id="IPR014710">
    <property type="entry name" value="RmlC-like_jellyroll"/>
</dbReference>
<dbReference type="EMBL" id="BAAAJE010000006">
    <property type="protein sequence ID" value="GAA1135952.1"/>
    <property type="molecule type" value="Genomic_DNA"/>
</dbReference>
<gene>
    <name evidence="2" type="ORF">GCM10009606_15170</name>
</gene>
<organism evidence="2 3">
    <name type="scientific">Nocardioides aquiterrae</name>
    <dbReference type="NCBI Taxonomy" id="203799"/>
    <lineage>
        <taxon>Bacteria</taxon>
        <taxon>Bacillati</taxon>
        <taxon>Actinomycetota</taxon>
        <taxon>Actinomycetes</taxon>
        <taxon>Propionibacteriales</taxon>
        <taxon>Nocardioidaceae</taxon>
        <taxon>Nocardioides</taxon>
    </lineage>
</organism>